<evidence type="ECO:0000313" key="3">
    <source>
        <dbReference type="Proteomes" id="UP001430848"/>
    </source>
</evidence>
<name>A0ABR1PFH1_DIAER</name>
<reference evidence="2 3" key="1">
    <citation type="submission" date="2024-02" db="EMBL/GenBank/DDBJ databases">
        <title>De novo assembly and annotation of 12 fungi associated with fruit tree decline syndrome in Ontario, Canada.</title>
        <authorList>
            <person name="Sulman M."/>
            <person name="Ellouze W."/>
            <person name="Ilyukhin E."/>
        </authorList>
    </citation>
    <scope>NUCLEOTIDE SEQUENCE [LARGE SCALE GENOMIC DNA]</scope>
    <source>
        <strain evidence="2 3">M169</strain>
    </source>
</reference>
<dbReference type="EMBL" id="JAKNSF020000013">
    <property type="protein sequence ID" value="KAK7735495.1"/>
    <property type="molecule type" value="Genomic_DNA"/>
</dbReference>
<dbReference type="InterPro" id="IPR052895">
    <property type="entry name" value="HetReg/Transcr_Mod"/>
</dbReference>
<sequence>MAEMENPVGYQYSPLAPQQLRLLRPLCSLDPNDLRFEIRHISREAAQRYTAVSYTWGDQEPTKMIRLNGKLFHVRPNLLSCLYYLSRARHTKDNLGWDWIWVDAICINQQDDREKSEQVGLMDKTYSAAQMVSLWLGLVPVPKTALFQNMLPPQEEFNNGRVVTFEYESFDWYDHLDELLNRPYWSRFWVIQEFLCARDIHYYCSDHITDAYHVYEMLTSETGTFGTSEVMNDDFHRISDAAAKQYAGASLILARNADMFPEQGSSLYHLLIRHRRAQCKDRRDRVFALLSLLGAEEHGLLSRFFPDYALNAEQVAVIALAHMINHQSFERVEITIDSDDIFQALGQEGGRAVRKHMLARAKQFGYYDDWASLDVARTMALQELFVVTNPGIFDDNSDDLMDIENVDRHIVGSADGNSRGGSTLKSLGVIAFLAVTGALATRYLRTN</sequence>
<keyword evidence="3" id="KW-1185">Reference proteome</keyword>
<comment type="caution">
    <text evidence="2">The sequence shown here is derived from an EMBL/GenBank/DDBJ whole genome shotgun (WGS) entry which is preliminary data.</text>
</comment>
<evidence type="ECO:0000259" key="1">
    <source>
        <dbReference type="Pfam" id="PF06985"/>
    </source>
</evidence>
<dbReference type="Proteomes" id="UP001430848">
    <property type="component" value="Unassembled WGS sequence"/>
</dbReference>
<dbReference type="InterPro" id="IPR010730">
    <property type="entry name" value="HET"/>
</dbReference>
<evidence type="ECO:0000313" key="2">
    <source>
        <dbReference type="EMBL" id="KAK7735495.1"/>
    </source>
</evidence>
<dbReference type="PANTHER" id="PTHR24148:SF73">
    <property type="entry name" value="HET DOMAIN PROTEIN (AFU_ORTHOLOGUE AFUA_8G01020)"/>
    <property type="match status" value="1"/>
</dbReference>
<accession>A0ABR1PFH1</accession>
<feature type="domain" description="Heterokaryon incompatibility" evidence="1">
    <location>
        <begin position="49"/>
        <end position="193"/>
    </location>
</feature>
<gene>
    <name evidence="2" type="ORF">SLS63_003965</name>
</gene>
<protein>
    <recommendedName>
        <fullName evidence="1">Heterokaryon incompatibility domain-containing protein</fullName>
    </recommendedName>
</protein>
<proteinExistence type="predicted"/>
<dbReference type="Pfam" id="PF06985">
    <property type="entry name" value="HET"/>
    <property type="match status" value="1"/>
</dbReference>
<organism evidence="2 3">
    <name type="scientific">Diaporthe eres</name>
    <name type="common">Phomopsis oblonga</name>
    <dbReference type="NCBI Taxonomy" id="83184"/>
    <lineage>
        <taxon>Eukaryota</taxon>
        <taxon>Fungi</taxon>
        <taxon>Dikarya</taxon>
        <taxon>Ascomycota</taxon>
        <taxon>Pezizomycotina</taxon>
        <taxon>Sordariomycetes</taxon>
        <taxon>Sordariomycetidae</taxon>
        <taxon>Diaporthales</taxon>
        <taxon>Diaporthaceae</taxon>
        <taxon>Diaporthe</taxon>
        <taxon>Diaporthe eres species complex</taxon>
    </lineage>
</organism>
<dbReference type="PANTHER" id="PTHR24148">
    <property type="entry name" value="ANKYRIN REPEAT DOMAIN-CONTAINING PROTEIN 39 HOMOLOG-RELATED"/>
    <property type="match status" value="1"/>
</dbReference>